<dbReference type="Proteomes" id="UP000244225">
    <property type="component" value="Unassembled WGS sequence"/>
</dbReference>
<organism evidence="1 2">
    <name type="scientific">Pontibacter mucosus</name>
    <dbReference type="NCBI Taxonomy" id="1649266"/>
    <lineage>
        <taxon>Bacteria</taxon>
        <taxon>Pseudomonadati</taxon>
        <taxon>Bacteroidota</taxon>
        <taxon>Cytophagia</taxon>
        <taxon>Cytophagales</taxon>
        <taxon>Hymenobacteraceae</taxon>
        <taxon>Pontibacter</taxon>
    </lineage>
</organism>
<dbReference type="RefSeq" id="WP_108210380.1">
    <property type="nucleotide sequence ID" value="NZ_QBKI01000001.1"/>
</dbReference>
<comment type="caution">
    <text evidence="1">The sequence shown here is derived from an EMBL/GenBank/DDBJ whole genome shotgun (WGS) entry which is preliminary data.</text>
</comment>
<dbReference type="Gene3D" id="3.30.460.40">
    <property type="match status" value="1"/>
</dbReference>
<dbReference type="InterPro" id="IPR043519">
    <property type="entry name" value="NT_sf"/>
</dbReference>
<dbReference type="EMBL" id="QBKI01000001">
    <property type="protein sequence ID" value="PTX22879.1"/>
    <property type="molecule type" value="Genomic_DNA"/>
</dbReference>
<dbReference type="OrthoDB" id="121150at2"/>
<protein>
    <recommendedName>
        <fullName evidence="3">Nucleotidyltransferase DUF2204</fullName>
    </recommendedName>
</protein>
<dbReference type="SUPFAM" id="SSF81301">
    <property type="entry name" value="Nucleotidyltransferase"/>
    <property type="match status" value="1"/>
</dbReference>
<keyword evidence="2" id="KW-1185">Reference proteome</keyword>
<proteinExistence type="predicted"/>
<reference evidence="1 2" key="1">
    <citation type="submission" date="2018-04" db="EMBL/GenBank/DDBJ databases">
        <title>Genomic Encyclopedia of Archaeal and Bacterial Type Strains, Phase II (KMG-II): from individual species to whole genera.</title>
        <authorList>
            <person name="Goeker M."/>
        </authorList>
    </citation>
    <scope>NUCLEOTIDE SEQUENCE [LARGE SCALE GENOMIC DNA]</scope>
    <source>
        <strain evidence="1 2">DSM 100162</strain>
    </source>
</reference>
<accession>A0A2T5YU86</accession>
<evidence type="ECO:0000313" key="2">
    <source>
        <dbReference type="Proteomes" id="UP000244225"/>
    </source>
</evidence>
<name>A0A2T5YU86_9BACT</name>
<evidence type="ECO:0000313" key="1">
    <source>
        <dbReference type="EMBL" id="PTX22879.1"/>
    </source>
</evidence>
<sequence length="145" mass="16553">MLSQDFREFVELLNKHKVKYLIVGGYAVGIHGHPRYTGDLDVWISPDEETANTMVKVMQEFGFGSFGLTEKDFLAKENIIQLGYPPLRIDVLTSIDGVKFEECYPNKVVIEDEGVPVNFISLKDLRKNKESSGRRRDLDDLENLT</sequence>
<gene>
    <name evidence="1" type="ORF">C8N40_101707</name>
</gene>
<evidence type="ECO:0008006" key="3">
    <source>
        <dbReference type="Google" id="ProtNLM"/>
    </source>
</evidence>
<dbReference type="AlphaFoldDB" id="A0A2T5YU86"/>